<dbReference type="Proteomes" id="UP000530928">
    <property type="component" value="Unassembled WGS sequence"/>
</dbReference>
<comment type="caution">
    <text evidence="1">The sequence shown here is derived from an EMBL/GenBank/DDBJ whole genome shotgun (WGS) entry which is preliminary data.</text>
</comment>
<accession>A0A7W0CV89</accession>
<dbReference type="AlphaFoldDB" id="A0A7W0CV89"/>
<reference evidence="1 2" key="1">
    <citation type="submission" date="2020-07" db="EMBL/GenBank/DDBJ databases">
        <title>Genomic Encyclopedia of Type Strains, Phase IV (KMG-IV): sequencing the most valuable type-strain genomes for metagenomic binning, comparative biology and taxonomic classification.</title>
        <authorList>
            <person name="Goeker M."/>
        </authorList>
    </citation>
    <scope>NUCLEOTIDE SEQUENCE [LARGE SCALE GENOMIC DNA]</scope>
    <source>
        <strain evidence="1 2">DSM 45533</strain>
    </source>
</reference>
<dbReference type="EMBL" id="JACDUR010000015">
    <property type="protein sequence ID" value="MBA2897973.1"/>
    <property type="molecule type" value="Genomic_DNA"/>
</dbReference>
<organism evidence="1 2">
    <name type="scientific">Nonomuraea soli</name>
    <dbReference type="NCBI Taxonomy" id="1032476"/>
    <lineage>
        <taxon>Bacteria</taxon>
        <taxon>Bacillati</taxon>
        <taxon>Actinomycetota</taxon>
        <taxon>Actinomycetes</taxon>
        <taxon>Streptosporangiales</taxon>
        <taxon>Streptosporangiaceae</taxon>
        <taxon>Nonomuraea</taxon>
    </lineage>
</organism>
<gene>
    <name evidence="1" type="ORF">HNR30_009379</name>
</gene>
<dbReference type="SUPFAM" id="SSF56112">
    <property type="entry name" value="Protein kinase-like (PK-like)"/>
    <property type="match status" value="1"/>
</dbReference>
<dbReference type="RefSeq" id="WP_181616646.1">
    <property type="nucleotide sequence ID" value="NZ_BAABAM010000018.1"/>
</dbReference>
<protein>
    <recommendedName>
        <fullName evidence="3">Aminoglycoside phosphotransferase domain-containing protein</fullName>
    </recommendedName>
</protein>
<name>A0A7W0CV89_9ACTN</name>
<dbReference type="InterPro" id="IPR011009">
    <property type="entry name" value="Kinase-like_dom_sf"/>
</dbReference>
<evidence type="ECO:0000313" key="1">
    <source>
        <dbReference type="EMBL" id="MBA2897973.1"/>
    </source>
</evidence>
<evidence type="ECO:0000313" key="2">
    <source>
        <dbReference type="Proteomes" id="UP000530928"/>
    </source>
</evidence>
<evidence type="ECO:0008006" key="3">
    <source>
        <dbReference type="Google" id="ProtNLM"/>
    </source>
</evidence>
<keyword evidence="2" id="KW-1185">Reference proteome</keyword>
<proteinExistence type="predicted"/>
<sequence>MNSQLADLAGLVWPTSGAVVVTAGPVPPGYRAAERYAVVPGRSGPTFLVPLAPRAAAGSLTRYGALRPTSVRLARTVLGAGFRIGLAQSLLRDRLTVCIAEGADPAEHLVVSHLSQVLGRPLHAAIGVRAPDPNYKPTLQLFASDGSPVAYAKLGWNRATRRMGVREAQALQAMREVSRVRVPRLLHEGEWRGLRLTVTAPLPPAVRAHRDHGTPPPVAFDRDLRSVSALSATPYWAGVRREIAGMDDEPAFAAVLADLAGRLENADPVLEFGRWHGDWVPWNIAWNGPELHVWDWEHSALGVPYGFDRLHWHFQVALVLHRRPLREACQAVFRAAPEPALAWLYLLEMALRTYRLKREGTGWNPAIHPGLAEVLSEGGVGVGA</sequence>